<proteinExistence type="predicted"/>
<dbReference type="Proteomes" id="UP001054945">
    <property type="component" value="Unassembled WGS sequence"/>
</dbReference>
<dbReference type="EMBL" id="BPLR01016737">
    <property type="protein sequence ID" value="GIY86085.1"/>
    <property type="molecule type" value="Genomic_DNA"/>
</dbReference>
<comment type="caution">
    <text evidence="1">The sequence shown here is derived from an EMBL/GenBank/DDBJ whole genome shotgun (WGS) entry which is preliminary data.</text>
</comment>
<organism evidence="1 2">
    <name type="scientific">Caerostris extrusa</name>
    <name type="common">Bark spider</name>
    <name type="synonym">Caerostris bankana</name>
    <dbReference type="NCBI Taxonomy" id="172846"/>
    <lineage>
        <taxon>Eukaryota</taxon>
        <taxon>Metazoa</taxon>
        <taxon>Ecdysozoa</taxon>
        <taxon>Arthropoda</taxon>
        <taxon>Chelicerata</taxon>
        <taxon>Arachnida</taxon>
        <taxon>Araneae</taxon>
        <taxon>Araneomorphae</taxon>
        <taxon>Entelegynae</taxon>
        <taxon>Araneoidea</taxon>
        <taxon>Araneidae</taxon>
        <taxon>Caerostris</taxon>
    </lineage>
</organism>
<reference evidence="1 2" key="1">
    <citation type="submission" date="2021-06" db="EMBL/GenBank/DDBJ databases">
        <title>Caerostris extrusa draft genome.</title>
        <authorList>
            <person name="Kono N."/>
            <person name="Arakawa K."/>
        </authorList>
    </citation>
    <scope>NUCLEOTIDE SEQUENCE [LARGE SCALE GENOMIC DNA]</scope>
</reference>
<protein>
    <submittedName>
        <fullName evidence="1">Uncharacterized protein</fullName>
    </submittedName>
</protein>
<accession>A0AAV4WWI2</accession>
<gene>
    <name evidence="1" type="ORF">CEXT_378401</name>
</gene>
<evidence type="ECO:0000313" key="2">
    <source>
        <dbReference type="Proteomes" id="UP001054945"/>
    </source>
</evidence>
<sequence length="94" mass="10854">MQRLLNSDPMCLLPFGNRLEKGGACENLNKHKPCKRIKIGIGDPIAPESQCRADDGWLAEFNSELRMVREEEDNGKRNVRNDCHYLKFYIKNGF</sequence>
<evidence type="ECO:0000313" key="1">
    <source>
        <dbReference type="EMBL" id="GIY86085.1"/>
    </source>
</evidence>
<keyword evidence="2" id="KW-1185">Reference proteome</keyword>
<dbReference type="AlphaFoldDB" id="A0AAV4WWI2"/>
<name>A0AAV4WWI2_CAEEX</name>